<feature type="site" description="Cleavage; by autolysis" evidence="1">
    <location>
        <begin position="168"/>
        <end position="169"/>
    </location>
</feature>
<dbReference type="GO" id="GO:0003968">
    <property type="term" value="F:RNA-directed RNA polymerase activity"/>
    <property type="evidence" value="ECO:0007669"/>
    <property type="project" value="InterPro"/>
</dbReference>
<feature type="active site" description="For N-terminal protease activity" evidence="1">
    <location>
        <position position="49"/>
    </location>
</feature>
<dbReference type="GO" id="GO:0019082">
    <property type="term" value="P:viral protein processing"/>
    <property type="evidence" value="ECO:0007669"/>
    <property type="project" value="UniProtKB-UniRule"/>
</dbReference>
<keyword evidence="1" id="KW-1090">Inhibition of host innate immune response by virus</keyword>
<dbReference type="InterPro" id="IPR021824">
    <property type="entry name" value="Capsid-C_pestivirus"/>
</dbReference>
<proteinExistence type="predicted"/>
<dbReference type="GO" id="GO:0070008">
    <property type="term" value="F:serine-type exopeptidase activity"/>
    <property type="evidence" value="ECO:0007669"/>
    <property type="project" value="InterPro"/>
</dbReference>
<name>B8XRS8_9FLAV</name>
<keyword evidence="1" id="KW-1092">Inhibition of host IRF3 by virus</keyword>
<protein>
    <submittedName>
        <fullName evidence="4">Polyprotein</fullName>
    </submittedName>
</protein>
<dbReference type="GO" id="GO:0004197">
    <property type="term" value="F:cysteine-type endopeptidase activity"/>
    <property type="evidence" value="ECO:0007669"/>
    <property type="project" value="UniProtKB-UniRule"/>
</dbReference>
<evidence type="ECO:0000313" key="4">
    <source>
        <dbReference type="EMBL" id="ACJ72451.1"/>
    </source>
</evidence>
<feature type="domain" description="Peptidase C53" evidence="3">
    <location>
        <begin position="1"/>
        <end position="168"/>
    </location>
</feature>
<feature type="non-terminal residue" evidence="4">
    <location>
        <position position="267"/>
    </location>
</feature>
<dbReference type="GO" id="GO:0004252">
    <property type="term" value="F:serine-type endopeptidase activity"/>
    <property type="evidence" value="ECO:0007669"/>
    <property type="project" value="InterPro"/>
</dbReference>
<keyword evidence="1" id="KW-0378">Hydrolase</keyword>
<reference evidence="4" key="1">
    <citation type="submission" date="2008-10" db="EMBL/GenBank/DDBJ databases">
        <title>Acute BVDV infections of Boar goats (Capra hircus) with BVDV type 2 isolates: Molecular evidence of horizontal transmission from persistently infected cattle to goats on a U.S. farm.</title>
        <authorList>
            <person name="Kim S.G."/>
            <person name="Anderson R.R."/>
            <person name="Walker K.J."/>
            <person name="Yousey S."/>
            <person name="Zylich N.C."/>
            <person name="Dubovi E.J."/>
        </authorList>
    </citation>
    <scope>NUCLEOTIDE SEQUENCE</scope>
    <source>
        <strain evidence="4">53099</strain>
    </source>
</reference>
<dbReference type="GO" id="GO:0039548">
    <property type="term" value="P:symbiont-mediated suppression of host cytoplasmic pattern recognition receptor signaling pathway via inhibition of IRF3 activity"/>
    <property type="evidence" value="ECO:0007669"/>
    <property type="project" value="UniProtKB-KW"/>
</dbReference>
<keyword evidence="1" id="KW-0899">Viral immunoevasion</keyword>
<feature type="active site" description="For N-terminal protease activity" evidence="1">
    <location>
        <position position="69"/>
    </location>
</feature>
<dbReference type="InterPro" id="IPR008751">
    <property type="entry name" value="Peptidase_C53"/>
</dbReference>
<dbReference type="GO" id="GO:0017111">
    <property type="term" value="F:ribonucleoside triphosphate phosphatase activity"/>
    <property type="evidence" value="ECO:0007669"/>
    <property type="project" value="InterPro"/>
</dbReference>
<evidence type="ECO:0000256" key="1">
    <source>
        <dbReference type="PROSITE-ProRule" id="PRU01224"/>
    </source>
</evidence>
<dbReference type="Pfam" id="PF11889">
    <property type="entry name" value="Capsid_pestivir"/>
    <property type="match status" value="1"/>
</dbReference>
<feature type="region of interest" description="Disordered" evidence="2">
    <location>
        <begin position="223"/>
        <end position="245"/>
    </location>
</feature>
<evidence type="ECO:0000256" key="2">
    <source>
        <dbReference type="SAM" id="MobiDB-lite"/>
    </source>
</evidence>
<accession>B8XRS8</accession>
<dbReference type="GO" id="GO:0006508">
    <property type="term" value="P:proteolysis"/>
    <property type="evidence" value="ECO:0007669"/>
    <property type="project" value="UniProtKB-KW"/>
</dbReference>
<keyword evidence="1" id="KW-0645">Protease</keyword>
<dbReference type="MEROPS" id="C53.001"/>
<dbReference type="PROSITE" id="PS51876">
    <property type="entry name" value="PV_NPRO"/>
    <property type="match status" value="1"/>
</dbReference>
<dbReference type="Pfam" id="PF05550">
    <property type="entry name" value="Peptidase_C53"/>
    <property type="match status" value="1"/>
</dbReference>
<keyword evidence="1" id="KW-0945">Host-virus interaction</keyword>
<dbReference type="InterPro" id="IPR042542">
    <property type="entry name" value="Peptidase_C53_interaction"/>
</dbReference>
<dbReference type="EMBL" id="FJ431189">
    <property type="protein sequence ID" value="ACJ72451.1"/>
    <property type="molecule type" value="Genomic_RNA"/>
</dbReference>
<sequence length="267" mass="29990">MELISNELLYKTYKQKPAGVMEPVYDINGRPLFGESSEVHPQSTLKLPHQRGSANILTNARSLPRKGDCRKGNVNGTVSGIYIKPGPVYYQDYAGPVYHRAPLELCREASMCEVTRRVGRVTGSNGKLYHIYICMDGCILLKRATRNQPEVLKWVYNRLNCPLWVTSCSDEGGKGVSNKKQPKPDRIEKGKMKIAPKETEKDCKTRPPDATIVVEGVKYQVKKKGKVRGKNTQDGLYHNKNKPPESRKKLEKALLAWAILAAVLLQL</sequence>
<evidence type="ECO:0000259" key="3">
    <source>
        <dbReference type="PROSITE" id="PS51876"/>
    </source>
</evidence>
<keyword evidence="1" id="KW-0788">Thiol protease</keyword>
<organism evidence="4">
    <name type="scientific">Bovine viral diarrhea virus 2</name>
    <dbReference type="NCBI Taxonomy" id="54315"/>
    <lineage>
        <taxon>Viruses</taxon>
        <taxon>Riboviria</taxon>
        <taxon>Orthornavirae</taxon>
        <taxon>Kitrinoviricota</taxon>
        <taxon>Flasuviricetes</taxon>
        <taxon>Amarillovirales</taxon>
        <taxon>Flaviviridae</taxon>
        <taxon>Pestivirus</taxon>
        <taxon>Pestivirus tauri</taxon>
    </lineage>
</organism>
<keyword evidence="1" id="KW-1113">Inhibition of host RLR pathway by virus</keyword>
<dbReference type="Gene3D" id="2.30.140.40">
    <property type="entry name" value="Pestivirus Npro endopeptidase C53, interaction domain"/>
    <property type="match status" value="1"/>
</dbReference>